<proteinExistence type="predicted"/>
<name>A0A9D5C0X6_9LILI</name>
<protein>
    <submittedName>
        <fullName evidence="1">Uncharacterized protein</fullName>
    </submittedName>
</protein>
<keyword evidence="2" id="KW-1185">Reference proteome</keyword>
<dbReference type="Proteomes" id="UP001085076">
    <property type="component" value="Miscellaneous, Linkage group lg08"/>
</dbReference>
<accession>A0A9D5C0X6</accession>
<organism evidence="1 2">
    <name type="scientific">Dioscorea zingiberensis</name>
    <dbReference type="NCBI Taxonomy" id="325984"/>
    <lineage>
        <taxon>Eukaryota</taxon>
        <taxon>Viridiplantae</taxon>
        <taxon>Streptophyta</taxon>
        <taxon>Embryophyta</taxon>
        <taxon>Tracheophyta</taxon>
        <taxon>Spermatophyta</taxon>
        <taxon>Magnoliopsida</taxon>
        <taxon>Liliopsida</taxon>
        <taxon>Dioscoreales</taxon>
        <taxon>Dioscoreaceae</taxon>
        <taxon>Dioscorea</taxon>
    </lineage>
</organism>
<gene>
    <name evidence="1" type="ORF">J5N97_025598</name>
</gene>
<reference evidence="1" key="1">
    <citation type="submission" date="2021-03" db="EMBL/GenBank/DDBJ databases">
        <authorList>
            <person name="Li Z."/>
            <person name="Yang C."/>
        </authorList>
    </citation>
    <scope>NUCLEOTIDE SEQUENCE</scope>
    <source>
        <strain evidence="1">Dzin_1.0</strain>
        <tissue evidence="1">Leaf</tissue>
    </source>
</reference>
<evidence type="ECO:0000313" key="1">
    <source>
        <dbReference type="EMBL" id="KAJ0964460.1"/>
    </source>
</evidence>
<evidence type="ECO:0000313" key="2">
    <source>
        <dbReference type="Proteomes" id="UP001085076"/>
    </source>
</evidence>
<dbReference type="EMBL" id="JAGGNH010000008">
    <property type="protein sequence ID" value="KAJ0964460.1"/>
    <property type="molecule type" value="Genomic_DNA"/>
</dbReference>
<dbReference type="OrthoDB" id="1933872at2759"/>
<sequence length="58" mass="6562">MAKNIMSMDPGEPETEKLRLESITFMKGVVSAPLNFPGTPYWKALKVHLWSYILGLHS</sequence>
<reference evidence="1" key="2">
    <citation type="journal article" date="2022" name="Hortic Res">
        <title>The genome of Dioscorea zingiberensis sheds light on the biosynthesis, origin and evolution of the medicinally important diosgenin saponins.</title>
        <authorList>
            <person name="Li Y."/>
            <person name="Tan C."/>
            <person name="Li Z."/>
            <person name="Guo J."/>
            <person name="Li S."/>
            <person name="Chen X."/>
            <person name="Wang C."/>
            <person name="Dai X."/>
            <person name="Yang H."/>
            <person name="Song W."/>
            <person name="Hou L."/>
            <person name="Xu J."/>
            <person name="Tong Z."/>
            <person name="Xu A."/>
            <person name="Yuan X."/>
            <person name="Wang W."/>
            <person name="Yang Q."/>
            <person name="Chen L."/>
            <person name="Sun Z."/>
            <person name="Wang K."/>
            <person name="Pan B."/>
            <person name="Chen J."/>
            <person name="Bao Y."/>
            <person name="Liu F."/>
            <person name="Qi X."/>
            <person name="Gang D.R."/>
            <person name="Wen J."/>
            <person name="Li J."/>
        </authorList>
    </citation>
    <scope>NUCLEOTIDE SEQUENCE</scope>
    <source>
        <strain evidence="1">Dzin_1.0</strain>
    </source>
</reference>
<comment type="caution">
    <text evidence="1">The sequence shown here is derived from an EMBL/GenBank/DDBJ whole genome shotgun (WGS) entry which is preliminary data.</text>
</comment>
<dbReference type="AlphaFoldDB" id="A0A9D5C0X6"/>